<evidence type="ECO:0000313" key="1">
    <source>
        <dbReference type="EMBL" id="VDM30750.1"/>
    </source>
</evidence>
<accession>A0A0R3X0A3</accession>
<gene>
    <name evidence="1" type="ORF">TTAC_LOCUS6528</name>
</gene>
<dbReference type="OrthoDB" id="6256885at2759"/>
<evidence type="ECO:0000313" key="2">
    <source>
        <dbReference type="Proteomes" id="UP000274429"/>
    </source>
</evidence>
<dbReference type="EMBL" id="UYWX01020307">
    <property type="protein sequence ID" value="VDM30750.1"/>
    <property type="molecule type" value="Genomic_DNA"/>
</dbReference>
<evidence type="ECO:0000313" key="3">
    <source>
        <dbReference type="WBParaSite" id="TTAC_0000654301-mRNA-1"/>
    </source>
</evidence>
<organism evidence="3">
    <name type="scientific">Hydatigena taeniaeformis</name>
    <name type="common">Feline tapeworm</name>
    <name type="synonym">Taenia taeniaeformis</name>
    <dbReference type="NCBI Taxonomy" id="6205"/>
    <lineage>
        <taxon>Eukaryota</taxon>
        <taxon>Metazoa</taxon>
        <taxon>Spiralia</taxon>
        <taxon>Lophotrochozoa</taxon>
        <taxon>Platyhelminthes</taxon>
        <taxon>Cestoda</taxon>
        <taxon>Eucestoda</taxon>
        <taxon>Cyclophyllidea</taxon>
        <taxon>Taeniidae</taxon>
        <taxon>Hydatigera</taxon>
    </lineage>
</organism>
<reference evidence="1 2" key="2">
    <citation type="submission" date="2018-11" db="EMBL/GenBank/DDBJ databases">
        <authorList>
            <consortium name="Pathogen Informatics"/>
        </authorList>
    </citation>
    <scope>NUCLEOTIDE SEQUENCE [LARGE SCALE GENOMIC DNA]</scope>
</reference>
<dbReference type="WBParaSite" id="TTAC_0000654301-mRNA-1">
    <property type="protein sequence ID" value="TTAC_0000654301-mRNA-1"/>
    <property type="gene ID" value="TTAC_0000654301"/>
</dbReference>
<keyword evidence="2" id="KW-1185">Reference proteome</keyword>
<dbReference type="AlphaFoldDB" id="A0A0R3X0A3"/>
<name>A0A0R3X0A3_HYDTA</name>
<protein>
    <submittedName>
        <fullName evidence="3">Transposase</fullName>
    </submittedName>
</protein>
<dbReference type="Proteomes" id="UP000274429">
    <property type="component" value="Unassembled WGS sequence"/>
</dbReference>
<proteinExistence type="predicted"/>
<reference evidence="3" key="1">
    <citation type="submission" date="2017-02" db="UniProtKB">
        <authorList>
            <consortium name="WormBaseParasite"/>
        </authorList>
    </citation>
    <scope>IDENTIFICATION</scope>
</reference>
<sequence length="162" mass="17810">MVLILNHFRNNIRLLQRLPVSKKQCQDFGAILSSELVRLNHVVFLSLLEHDPFPGNRIPASGVSDTAAIFNAVISGIMRQTLGGKSLSRDVEFFSRCLQLLEAGYVIGMDEIAAQDLAKIERAIDQLEGTNERSRLTSGKKNGVVAIIRDDSSAKSVTFINA</sequence>